<dbReference type="AlphaFoldDB" id="A0A9P5CTR9"/>
<dbReference type="PANTHER" id="PTHR38791:SF5">
    <property type="entry name" value="TRANSCRIPTION FACTOR DBAG-RELATED"/>
    <property type="match status" value="1"/>
</dbReference>
<comment type="caution">
    <text evidence="4">The sequence shown here is derived from an EMBL/GenBank/DDBJ whole genome shotgun (WGS) entry which is preliminary data.</text>
</comment>
<dbReference type="RefSeq" id="XP_040780943.1">
    <property type="nucleotide sequence ID" value="XM_040922438.1"/>
</dbReference>
<dbReference type="OrthoDB" id="5429770at2759"/>
<feature type="compositionally biased region" description="Low complexity" evidence="2">
    <location>
        <begin position="69"/>
        <end position="83"/>
    </location>
</feature>
<evidence type="ECO:0000259" key="3">
    <source>
        <dbReference type="PROSITE" id="PS50048"/>
    </source>
</evidence>
<protein>
    <recommendedName>
        <fullName evidence="3">Zn(2)-C6 fungal-type domain-containing protein</fullName>
    </recommendedName>
</protein>
<keyword evidence="1" id="KW-0539">Nucleus</keyword>
<gene>
    <name evidence="4" type="ORF">M406DRAFT_348983</name>
</gene>
<dbReference type="Pfam" id="PF00172">
    <property type="entry name" value="Zn_clus"/>
    <property type="match status" value="1"/>
</dbReference>
<feature type="domain" description="Zn(2)-C6 fungal-type" evidence="3">
    <location>
        <begin position="10"/>
        <end position="38"/>
    </location>
</feature>
<evidence type="ECO:0000256" key="2">
    <source>
        <dbReference type="SAM" id="MobiDB-lite"/>
    </source>
</evidence>
<dbReference type="InterPro" id="IPR021858">
    <property type="entry name" value="Fun_TF"/>
</dbReference>
<dbReference type="SUPFAM" id="SSF57701">
    <property type="entry name" value="Zn2/Cys6 DNA-binding domain"/>
    <property type="match status" value="1"/>
</dbReference>
<dbReference type="PROSITE" id="PS00463">
    <property type="entry name" value="ZN2_CY6_FUNGAL_1"/>
    <property type="match status" value="1"/>
</dbReference>
<sequence>MVYCGKPSKGCSNCRERKIRCDQREPGCGQCEKRQQTCPGYRNIVDLMFRDESSHVAQKARKRPRKRTNPSTDKPTTPTTPLPGKSASTPTTPPPPRKSSPFVLTASPSAASSSGFFDQRDDGFIQTGLRSPAKLVKADRGYVKQEPGMVSPRDALAVVPSSLSPSFEERGLNFFIARYISVPPDASQNKFDFVFDLWSPSPFAYERARDPVLASITAVGLLSVAQRAQSQEPMEAARKTYGQALRLTNTALRSPTGALEDTTMLAVLVLGYFETMAGAGARSMRAWQQHINGAAALARLRGMGSFRSKAGIKMFMMQCSSIMINCIQNKLAMPQDLIGMRTQLVDMMGGPAAVPGYEVYPPIYKILQLRYDICQGTITDIDTILDIFNEAEEGFEKALSLFPETWQYGKFCLSERLQTGFFSDVCHVYPNLSVASVWNGTRAIRMLILETMLEELHMRFLQVPVEKVPARYQIEAHKVKVKLERIALAILASVPQHFGLIRPSDPSLNTLVPMPHTEDMLAHIPETGWKATLGQSEGSVSRSSEDKDYDCRSPSFSNPMQARSTQAQEERLMLLASVSSGLVWPLYLVGMSTASSASMKSFVIERLHALHDELDVTQAGKLADAVASHKEPGKPSEHR</sequence>
<dbReference type="CDD" id="cd00067">
    <property type="entry name" value="GAL4"/>
    <property type="match status" value="1"/>
</dbReference>
<accession>A0A9P5CTR9</accession>
<dbReference type="InterPro" id="IPR001138">
    <property type="entry name" value="Zn2Cys6_DnaBD"/>
</dbReference>
<keyword evidence="5" id="KW-1185">Reference proteome</keyword>
<evidence type="ECO:0000313" key="5">
    <source>
        <dbReference type="Proteomes" id="UP000803844"/>
    </source>
</evidence>
<dbReference type="Proteomes" id="UP000803844">
    <property type="component" value="Unassembled WGS sequence"/>
</dbReference>
<dbReference type="InterPro" id="IPR053175">
    <property type="entry name" value="DHMBA_Reg_Transcription_Factor"/>
</dbReference>
<dbReference type="GO" id="GO:0008270">
    <property type="term" value="F:zinc ion binding"/>
    <property type="evidence" value="ECO:0007669"/>
    <property type="project" value="InterPro"/>
</dbReference>
<feature type="compositionally biased region" description="Polar residues" evidence="2">
    <location>
        <begin position="533"/>
        <end position="542"/>
    </location>
</feature>
<dbReference type="GO" id="GO:0000981">
    <property type="term" value="F:DNA-binding transcription factor activity, RNA polymerase II-specific"/>
    <property type="evidence" value="ECO:0007669"/>
    <property type="project" value="InterPro"/>
</dbReference>
<proteinExistence type="predicted"/>
<dbReference type="EMBL" id="MU032344">
    <property type="protein sequence ID" value="KAF3769982.1"/>
    <property type="molecule type" value="Genomic_DNA"/>
</dbReference>
<dbReference type="PROSITE" id="PS50048">
    <property type="entry name" value="ZN2_CY6_FUNGAL_2"/>
    <property type="match status" value="1"/>
</dbReference>
<dbReference type="PANTHER" id="PTHR38791">
    <property type="entry name" value="ZN(II)2CYS6 TRANSCRIPTION FACTOR (EUROFUNG)-RELATED-RELATED"/>
    <property type="match status" value="1"/>
</dbReference>
<feature type="compositionally biased region" description="Basic residues" evidence="2">
    <location>
        <begin position="58"/>
        <end position="68"/>
    </location>
</feature>
<dbReference type="SMART" id="SM00066">
    <property type="entry name" value="GAL4"/>
    <property type="match status" value="1"/>
</dbReference>
<organism evidence="4 5">
    <name type="scientific">Cryphonectria parasitica (strain ATCC 38755 / EP155)</name>
    <dbReference type="NCBI Taxonomy" id="660469"/>
    <lineage>
        <taxon>Eukaryota</taxon>
        <taxon>Fungi</taxon>
        <taxon>Dikarya</taxon>
        <taxon>Ascomycota</taxon>
        <taxon>Pezizomycotina</taxon>
        <taxon>Sordariomycetes</taxon>
        <taxon>Sordariomycetidae</taxon>
        <taxon>Diaporthales</taxon>
        <taxon>Cryphonectriaceae</taxon>
        <taxon>Cryphonectria-Endothia species complex</taxon>
        <taxon>Cryphonectria</taxon>
    </lineage>
</organism>
<dbReference type="GeneID" id="63839567"/>
<evidence type="ECO:0000313" key="4">
    <source>
        <dbReference type="EMBL" id="KAF3769982.1"/>
    </source>
</evidence>
<dbReference type="Pfam" id="PF11951">
    <property type="entry name" value="Fungal_trans_2"/>
    <property type="match status" value="1"/>
</dbReference>
<feature type="region of interest" description="Disordered" evidence="2">
    <location>
        <begin position="50"/>
        <end position="107"/>
    </location>
</feature>
<dbReference type="InterPro" id="IPR036864">
    <property type="entry name" value="Zn2-C6_fun-type_DNA-bd_sf"/>
</dbReference>
<evidence type="ECO:0000256" key="1">
    <source>
        <dbReference type="ARBA" id="ARBA00023242"/>
    </source>
</evidence>
<feature type="compositionally biased region" description="Polar residues" evidence="2">
    <location>
        <begin position="554"/>
        <end position="564"/>
    </location>
</feature>
<dbReference type="Gene3D" id="4.10.240.10">
    <property type="entry name" value="Zn(2)-C6 fungal-type DNA-binding domain"/>
    <property type="match status" value="1"/>
</dbReference>
<feature type="region of interest" description="Disordered" evidence="2">
    <location>
        <begin position="533"/>
        <end position="564"/>
    </location>
</feature>
<name>A0A9P5CTR9_CRYP1</name>
<reference evidence="4" key="1">
    <citation type="journal article" date="2020" name="Phytopathology">
        <title>Genome sequence of the chestnut blight fungus Cryphonectria parasitica EP155: A fundamental resource for an archetypical invasive plant pathogen.</title>
        <authorList>
            <person name="Crouch J.A."/>
            <person name="Dawe A."/>
            <person name="Aerts A."/>
            <person name="Barry K."/>
            <person name="Churchill A.C.L."/>
            <person name="Grimwood J."/>
            <person name="Hillman B."/>
            <person name="Milgroom M.G."/>
            <person name="Pangilinan J."/>
            <person name="Smith M."/>
            <person name="Salamov A."/>
            <person name="Schmutz J."/>
            <person name="Yadav J."/>
            <person name="Grigoriev I.V."/>
            <person name="Nuss D."/>
        </authorList>
    </citation>
    <scope>NUCLEOTIDE SEQUENCE</scope>
    <source>
        <strain evidence="4">EP155</strain>
    </source>
</reference>